<feature type="transmembrane region" description="Helical" evidence="2">
    <location>
        <begin position="191"/>
        <end position="212"/>
    </location>
</feature>
<name>A0A5R9J693_9PROT</name>
<dbReference type="InterPro" id="IPR029025">
    <property type="entry name" value="T3SS_substrate_exporter_C"/>
</dbReference>
<dbReference type="PANTHER" id="PTHR30531:SF12">
    <property type="entry name" value="FLAGELLAR BIOSYNTHETIC PROTEIN FLHB"/>
    <property type="match status" value="1"/>
</dbReference>
<dbReference type="OrthoDB" id="9807950at2"/>
<keyword evidence="2" id="KW-0472">Membrane</keyword>
<evidence type="ECO:0000313" key="3">
    <source>
        <dbReference type="EMBL" id="TLU73134.1"/>
    </source>
</evidence>
<dbReference type="AlphaFoldDB" id="A0A5R9J693"/>
<reference evidence="3 4" key="1">
    <citation type="submission" date="2019-05" db="EMBL/GenBank/DDBJ databases">
        <authorList>
            <person name="Pankratov T."/>
            <person name="Grouzdev D."/>
        </authorList>
    </citation>
    <scope>NUCLEOTIDE SEQUENCE [LARGE SCALE GENOMIC DNA]</scope>
    <source>
        <strain evidence="3 4">KEBCLARHB70R</strain>
    </source>
</reference>
<dbReference type="InterPro" id="IPR006135">
    <property type="entry name" value="T3SS_substrate_exporter"/>
</dbReference>
<keyword evidence="2" id="KW-0812">Transmembrane</keyword>
<dbReference type="GO" id="GO:0009306">
    <property type="term" value="P:protein secretion"/>
    <property type="evidence" value="ECO:0007669"/>
    <property type="project" value="InterPro"/>
</dbReference>
<dbReference type="RefSeq" id="WP_138325214.1">
    <property type="nucleotide sequence ID" value="NZ_VCDI01000002.1"/>
</dbReference>
<dbReference type="EMBL" id="VCDI01000002">
    <property type="protein sequence ID" value="TLU73134.1"/>
    <property type="molecule type" value="Genomic_DNA"/>
</dbReference>
<organism evidence="3 4">
    <name type="scientific">Lichenicoccus roseus</name>
    <dbReference type="NCBI Taxonomy" id="2683649"/>
    <lineage>
        <taxon>Bacteria</taxon>
        <taxon>Pseudomonadati</taxon>
        <taxon>Pseudomonadota</taxon>
        <taxon>Alphaproteobacteria</taxon>
        <taxon>Acetobacterales</taxon>
        <taxon>Acetobacteraceae</taxon>
        <taxon>Lichenicoccus</taxon>
    </lineage>
</organism>
<evidence type="ECO:0000256" key="2">
    <source>
        <dbReference type="SAM" id="Phobius"/>
    </source>
</evidence>
<dbReference type="GO" id="GO:0005886">
    <property type="term" value="C:plasma membrane"/>
    <property type="evidence" value="ECO:0007669"/>
    <property type="project" value="TreeGrafter"/>
</dbReference>
<protein>
    <submittedName>
        <fullName evidence="3">EscU/YscU/HrcU family type III secretion system export apparatus switch protein</fullName>
    </submittedName>
</protein>
<keyword evidence="4" id="KW-1185">Reference proteome</keyword>
<dbReference type="Gene3D" id="6.10.250.2080">
    <property type="match status" value="1"/>
</dbReference>
<dbReference type="Pfam" id="PF01312">
    <property type="entry name" value="Bac_export_2"/>
    <property type="match status" value="1"/>
</dbReference>
<dbReference type="PANTHER" id="PTHR30531">
    <property type="entry name" value="FLAGELLAR BIOSYNTHETIC PROTEIN FLHB"/>
    <property type="match status" value="1"/>
</dbReference>
<comment type="similarity">
    <text evidence="1">Belongs to the type III secretion exporter family.</text>
</comment>
<dbReference type="Proteomes" id="UP000305654">
    <property type="component" value="Unassembled WGS sequence"/>
</dbReference>
<proteinExistence type="inferred from homology"/>
<keyword evidence="2" id="KW-1133">Transmembrane helix</keyword>
<dbReference type="PRINTS" id="PR00950">
    <property type="entry name" value="TYPE3IMSPROT"/>
</dbReference>
<feature type="transmembrane region" description="Helical" evidence="2">
    <location>
        <begin position="92"/>
        <end position="114"/>
    </location>
</feature>
<sequence length="358" mass="38772">MADREDKTEAPSAKRLAKAREDGQVAISREVQALSGIGVAVLAMMMTLPDRAGRFVMQMRGMMANVAFVDLSGNGAATVWREALMASAAMAGPAVLAAAAGALVVTVLQTGLLLRPTAMMPQFSRVSPMRGLQRIFGGETAVEAGKAVVKLIAFAMALRHVLAGLLPVLWRSSDWDAGTLAARALRLSLDATLMLLAVQGAIAVLDVMWVRYRHTSKLRMSKQELRDEFRESEGDQLVKGRIKQMRRQRASRRMMDQVPKATVVVTNPTHYAVALVYETGGKSAPKLVAKGAGEIAARIRELAMDNKVPLVSNPPLARALYALPLDAEIPREHFQAVAGIIAYVWRLRRPPPGPPAVR</sequence>
<dbReference type="SUPFAM" id="SSF160544">
    <property type="entry name" value="EscU C-terminal domain-like"/>
    <property type="match status" value="1"/>
</dbReference>
<accession>A0A5R9J693</accession>
<feature type="transmembrane region" description="Helical" evidence="2">
    <location>
        <begin position="151"/>
        <end position="171"/>
    </location>
</feature>
<comment type="caution">
    <text evidence="3">The sequence shown here is derived from an EMBL/GenBank/DDBJ whole genome shotgun (WGS) entry which is preliminary data.</text>
</comment>
<evidence type="ECO:0000256" key="1">
    <source>
        <dbReference type="ARBA" id="ARBA00010690"/>
    </source>
</evidence>
<gene>
    <name evidence="3" type="ORF">FE263_06810</name>
</gene>
<evidence type="ECO:0000313" key="4">
    <source>
        <dbReference type="Proteomes" id="UP000305654"/>
    </source>
</evidence>
<feature type="transmembrane region" description="Helical" evidence="2">
    <location>
        <begin position="31"/>
        <end position="49"/>
    </location>
</feature>
<dbReference type="Gene3D" id="3.40.1690.10">
    <property type="entry name" value="secretion proteins EscU"/>
    <property type="match status" value="1"/>
</dbReference>